<proteinExistence type="predicted"/>
<dbReference type="Proteomes" id="UP000005837">
    <property type="component" value="Unassembled WGS sequence"/>
</dbReference>
<sequence>MIINNWTKIVQNQPPWATRHDLCLFEQCCPVSNRPIGYLKAITLPSYIYF</sequence>
<accession>C0DS66</accession>
<organism evidence="1 2">
    <name type="scientific">Eikenella corrodens ATCC 23834</name>
    <dbReference type="NCBI Taxonomy" id="546274"/>
    <lineage>
        <taxon>Bacteria</taxon>
        <taxon>Pseudomonadati</taxon>
        <taxon>Pseudomonadota</taxon>
        <taxon>Betaproteobacteria</taxon>
        <taxon>Neisseriales</taxon>
        <taxon>Neisseriaceae</taxon>
        <taxon>Eikenella</taxon>
    </lineage>
</organism>
<comment type="caution">
    <text evidence="1">The sequence shown here is derived from an EMBL/GenBank/DDBJ whole genome shotgun (WGS) entry which is preliminary data.</text>
</comment>
<dbReference type="HOGENOM" id="CLU_3117356_0_0_4"/>
<dbReference type="EMBL" id="ACEA01000003">
    <property type="protein sequence ID" value="EEG25184.1"/>
    <property type="molecule type" value="Genomic_DNA"/>
</dbReference>
<reference evidence="1 2" key="1">
    <citation type="submission" date="2009-01" db="EMBL/GenBank/DDBJ databases">
        <authorList>
            <person name="Fulton L."/>
            <person name="Clifton S."/>
            <person name="Chinwalla A.T."/>
            <person name="Mitreva M."/>
            <person name="Sodergren E."/>
            <person name="Weinstock G."/>
            <person name="Clifton S."/>
            <person name="Dooling D.J."/>
            <person name="Fulton B."/>
            <person name="Minx P."/>
            <person name="Pepin K.H."/>
            <person name="Johnson M."/>
            <person name="Bhonagiri V."/>
            <person name="Nash W.E."/>
            <person name="Mardis E.R."/>
            <person name="Wilson R.K."/>
        </authorList>
    </citation>
    <scope>NUCLEOTIDE SEQUENCE [LARGE SCALE GENOMIC DNA]</scope>
    <source>
        <strain evidence="1 2">ATCC 23834</strain>
    </source>
</reference>
<evidence type="ECO:0000313" key="2">
    <source>
        <dbReference type="Proteomes" id="UP000005837"/>
    </source>
</evidence>
<dbReference type="AlphaFoldDB" id="C0DS66"/>
<gene>
    <name evidence="1" type="ORF">EIKCOROL_00188</name>
</gene>
<name>C0DS66_EIKCO</name>
<evidence type="ECO:0000313" key="1">
    <source>
        <dbReference type="EMBL" id="EEG25184.1"/>
    </source>
</evidence>
<protein>
    <submittedName>
        <fullName evidence="1">Uncharacterized protein</fullName>
    </submittedName>
</protein>